<dbReference type="Proteomes" id="UP001387110">
    <property type="component" value="Unassembled WGS sequence"/>
</dbReference>
<dbReference type="AlphaFoldDB" id="A0A0V8GJE8"/>
<evidence type="ECO:0000313" key="2">
    <source>
        <dbReference type="EMBL" id="KTR26236.1"/>
    </source>
</evidence>
<comment type="caution">
    <text evidence="1">The sequence shown here is derived from an EMBL/GenBank/DDBJ whole genome shotgun (WGS) entry which is preliminary data.</text>
</comment>
<evidence type="ECO:0000313" key="1">
    <source>
        <dbReference type="EMBL" id="KSU50380.1"/>
    </source>
</evidence>
<dbReference type="Proteomes" id="UP000072605">
    <property type="component" value="Unassembled WGS sequence"/>
</dbReference>
<gene>
    <name evidence="1" type="ORF">AS033_03085</name>
    <name evidence="2" type="ORF">RSA11_11025</name>
    <name evidence="3" type="ORF">SZL87_04180</name>
</gene>
<evidence type="ECO:0000313" key="4">
    <source>
        <dbReference type="Proteomes" id="UP000053797"/>
    </source>
</evidence>
<evidence type="ECO:0000313" key="3">
    <source>
        <dbReference type="EMBL" id="MEI4461623.1"/>
    </source>
</evidence>
<sequence>MDATPKQTPLFGIELIRDYVLTDLLGSDYRQVIYWAGKRLARQFPVVDESELASFFEQAGWGTLEIKKRKGTVVLFVLSPPDTTRDERPHGYFQLEAGFLAEQFSRFNGCVAEGYAELTKELVQITVQIDPKDPLEPLK</sequence>
<dbReference type="Gene3D" id="3.30.1380.20">
    <property type="entry name" value="Trafficking protein particle complex subunit 3"/>
    <property type="match status" value="1"/>
</dbReference>
<protein>
    <submittedName>
        <fullName evidence="3">YslB family protein</fullName>
    </submittedName>
</protein>
<proteinExistence type="predicted"/>
<reference evidence="1 4" key="1">
    <citation type="journal article" date="2015" name="Int. J. Syst. Evol. Microbiol.">
        <title>Exiguobacterium enclense sp. nov., isolated from sediment.</title>
        <authorList>
            <person name="Dastager S.G."/>
            <person name="Mawlankar R."/>
            <person name="Sonalkar V.V."/>
            <person name="Thorat M.N."/>
            <person name="Mual P."/>
            <person name="Verma A."/>
            <person name="Krishnamurthi S."/>
            <person name="Tang S.K."/>
            <person name="Li W.J."/>
        </authorList>
    </citation>
    <scope>NUCLEOTIDE SEQUENCE [LARGE SCALE GENOMIC DNA]</scope>
    <source>
        <strain evidence="1 4">NIO-1109</strain>
    </source>
</reference>
<keyword evidence="6" id="KW-1185">Reference proteome</keyword>
<dbReference type="OrthoDB" id="2965348at2"/>
<reference evidence="3 6" key="3">
    <citation type="submission" date="2023-12" db="EMBL/GenBank/DDBJ databases">
        <authorList>
            <person name="Easwaran N."/>
            <person name="Lazarus H.P.S."/>
        </authorList>
    </citation>
    <scope>NUCLEOTIDE SEQUENCE [LARGE SCALE GENOMIC DNA]</scope>
    <source>
        <strain evidence="3 6">VIT-2023</strain>
    </source>
</reference>
<dbReference type="Pfam" id="PF10702">
    <property type="entry name" value="DUF2507"/>
    <property type="match status" value="1"/>
</dbReference>
<organism evidence="1 4">
    <name type="scientific">Exiguobacterium indicum</name>
    <dbReference type="NCBI Taxonomy" id="296995"/>
    <lineage>
        <taxon>Bacteria</taxon>
        <taxon>Bacillati</taxon>
        <taxon>Bacillota</taxon>
        <taxon>Bacilli</taxon>
        <taxon>Bacillales</taxon>
        <taxon>Bacillales Family XII. Incertae Sedis</taxon>
        <taxon>Exiguobacterium</taxon>
    </lineage>
</organism>
<evidence type="ECO:0000313" key="6">
    <source>
        <dbReference type="Proteomes" id="UP001387110"/>
    </source>
</evidence>
<dbReference type="EMBL" id="JBAWKY010000001">
    <property type="protein sequence ID" value="MEI4461623.1"/>
    <property type="molecule type" value="Genomic_DNA"/>
</dbReference>
<name>A0A0V8GJE8_9BACL</name>
<reference evidence="2 5" key="2">
    <citation type="journal article" date="2016" name="Front. Microbiol.">
        <title>Genomic Resource of Rice Seed Associated Bacteria.</title>
        <authorList>
            <person name="Midha S."/>
            <person name="Bansal K."/>
            <person name="Sharma S."/>
            <person name="Kumar N."/>
            <person name="Patil P.P."/>
            <person name="Chaudhry V."/>
            <person name="Patil P.B."/>
        </authorList>
    </citation>
    <scope>NUCLEOTIDE SEQUENCE [LARGE SCALE GENOMIC DNA]</scope>
    <source>
        <strain evidence="2 5">RSA11</strain>
    </source>
</reference>
<dbReference type="SUPFAM" id="SSF111126">
    <property type="entry name" value="Ligand-binding domain in the NO signalling and Golgi transport"/>
    <property type="match status" value="1"/>
</dbReference>
<dbReference type="EMBL" id="LNQL01000001">
    <property type="protein sequence ID" value="KSU50380.1"/>
    <property type="molecule type" value="Genomic_DNA"/>
</dbReference>
<dbReference type="Proteomes" id="UP000053797">
    <property type="component" value="Unassembled WGS sequence"/>
</dbReference>
<dbReference type="EMBL" id="LDQV01000025">
    <property type="protein sequence ID" value="KTR26236.1"/>
    <property type="molecule type" value="Genomic_DNA"/>
</dbReference>
<dbReference type="InterPro" id="IPR019642">
    <property type="entry name" value="DUF2507"/>
</dbReference>
<dbReference type="RefSeq" id="WP_023468989.1">
    <property type="nucleotide sequence ID" value="NZ_JBAWKY010000001.1"/>
</dbReference>
<dbReference type="InterPro" id="IPR024096">
    <property type="entry name" value="NO_sig/Golgi_transp_ligand-bd"/>
</dbReference>
<evidence type="ECO:0000313" key="5">
    <source>
        <dbReference type="Proteomes" id="UP000072605"/>
    </source>
</evidence>
<accession>A0A0V8GJE8</accession>